<accession>A0AAW1NNB5</accession>
<dbReference type="Proteomes" id="UP001465755">
    <property type="component" value="Unassembled WGS sequence"/>
</dbReference>
<name>A0AAW1NNB5_9CHLO</name>
<dbReference type="InterPro" id="IPR000326">
    <property type="entry name" value="PAP2/HPO"/>
</dbReference>
<dbReference type="InterPro" id="IPR036938">
    <property type="entry name" value="PAP2/HPO_sf"/>
</dbReference>
<dbReference type="PANTHER" id="PTHR14969">
    <property type="entry name" value="SPHINGOSINE-1-PHOSPHATE PHOSPHOHYDROLASE"/>
    <property type="match status" value="1"/>
</dbReference>
<proteinExistence type="predicted"/>
<comment type="caution">
    <text evidence="3">The sequence shown here is derived from an EMBL/GenBank/DDBJ whole genome shotgun (WGS) entry which is preliminary data.</text>
</comment>
<evidence type="ECO:0000259" key="2">
    <source>
        <dbReference type="SMART" id="SM00014"/>
    </source>
</evidence>
<feature type="transmembrane region" description="Helical" evidence="1">
    <location>
        <begin position="70"/>
        <end position="95"/>
    </location>
</feature>
<dbReference type="SUPFAM" id="SSF48317">
    <property type="entry name" value="Acid phosphatase/Vanadium-dependent haloperoxidase"/>
    <property type="match status" value="1"/>
</dbReference>
<dbReference type="SMART" id="SM00014">
    <property type="entry name" value="acidPPc"/>
    <property type="match status" value="1"/>
</dbReference>
<sequence length="164" mass="17778">MAQASQAHPSSNSLQDLDKWASLRLYQRIGMKLPRWPMMLLEHSGSGDFVVVVAVDQYSFPSGHAARVSALAAFAYVCCAHQSWGLVIAAAAWAVTVAVSRAAMGRHYLGDITAGLLLGLVTVAIVTKGTFSSRGFWIERATSEKLQQQALETMGGWLSRWKPA</sequence>
<keyword evidence="1" id="KW-1133">Transmembrane helix</keyword>
<keyword evidence="4" id="KW-1185">Reference proteome</keyword>
<dbReference type="AlphaFoldDB" id="A0AAW1NNB5"/>
<evidence type="ECO:0000313" key="3">
    <source>
        <dbReference type="EMBL" id="KAK9792681.1"/>
    </source>
</evidence>
<keyword evidence="1" id="KW-0812">Transmembrane</keyword>
<dbReference type="GO" id="GO:0042392">
    <property type="term" value="F:sphingosine-1-phosphate phosphatase activity"/>
    <property type="evidence" value="ECO:0007669"/>
    <property type="project" value="TreeGrafter"/>
</dbReference>
<organism evidence="3 4">
    <name type="scientific">Symbiochloris irregularis</name>
    <dbReference type="NCBI Taxonomy" id="706552"/>
    <lineage>
        <taxon>Eukaryota</taxon>
        <taxon>Viridiplantae</taxon>
        <taxon>Chlorophyta</taxon>
        <taxon>core chlorophytes</taxon>
        <taxon>Trebouxiophyceae</taxon>
        <taxon>Trebouxiales</taxon>
        <taxon>Trebouxiaceae</taxon>
        <taxon>Symbiochloris</taxon>
    </lineage>
</organism>
<dbReference type="PANTHER" id="PTHR14969:SF13">
    <property type="entry name" value="AT30094P"/>
    <property type="match status" value="1"/>
</dbReference>
<dbReference type="EMBL" id="JALJOQ010000161">
    <property type="protein sequence ID" value="KAK9792681.1"/>
    <property type="molecule type" value="Genomic_DNA"/>
</dbReference>
<evidence type="ECO:0000256" key="1">
    <source>
        <dbReference type="SAM" id="Phobius"/>
    </source>
</evidence>
<dbReference type="Pfam" id="PF01569">
    <property type="entry name" value="PAP2"/>
    <property type="match status" value="1"/>
</dbReference>
<protein>
    <recommendedName>
        <fullName evidence="2">Phosphatidic acid phosphatase type 2/haloperoxidase domain-containing protein</fullName>
    </recommendedName>
</protein>
<dbReference type="Gene3D" id="1.20.144.10">
    <property type="entry name" value="Phosphatidic acid phosphatase type 2/haloperoxidase"/>
    <property type="match status" value="1"/>
</dbReference>
<feature type="domain" description="Phosphatidic acid phosphatase type 2/haloperoxidase" evidence="2">
    <location>
        <begin position="8"/>
        <end position="127"/>
    </location>
</feature>
<evidence type="ECO:0000313" key="4">
    <source>
        <dbReference type="Proteomes" id="UP001465755"/>
    </source>
</evidence>
<gene>
    <name evidence="3" type="ORF">WJX73_009700</name>
</gene>
<feature type="transmembrane region" description="Helical" evidence="1">
    <location>
        <begin position="107"/>
        <end position="126"/>
    </location>
</feature>
<keyword evidence="1" id="KW-0472">Membrane</keyword>
<reference evidence="3 4" key="1">
    <citation type="journal article" date="2024" name="Nat. Commun.">
        <title>Phylogenomics reveals the evolutionary origins of lichenization in chlorophyte algae.</title>
        <authorList>
            <person name="Puginier C."/>
            <person name="Libourel C."/>
            <person name="Otte J."/>
            <person name="Skaloud P."/>
            <person name="Haon M."/>
            <person name="Grisel S."/>
            <person name="Petersen M."/>
            <person name="Berrin J.G."/>
            <person name="Delaux P.M."/>
            <person name="Dal Grande F."/>
            <person name="Keller J."/>
        </authorList>
    </citation>
    <scope>NUCLEOTIDE SEQUENCE [LARGE SCALE GENOMIC DNA]</scope>
    <source>
        <strain evidence="3 4">SAG 2036</strain>
    </source>
</reference>